<evidence type="ECO:0000256" key="3">
    <source>
        <dbReference type="ARBA" id="ARBA00014919"/>
    </source>
</evidence>
<comment type="similarity">
    <text evidence="2">Belongs to the GTP-binding SRP family.</text>
</comment>
<evidence type="ECO:0000256" key="1">
    <source>
        <dbReference type="ARBA" id="ARBA00004413"/>
    </source>
</evidence>
<keyword evidence="16" id="KW-0966">Cell projection</keyword>
<evidence type="ECO:0000259" key="14">
    <source>
        <dbReference type="SMART" id="SM00382"/>
    </source>
</evidence>
<feature type="domain" description="AAA+ ATPase" evidence="14">
    <location>
        <begin position="197"/>
        <end position="340"/>
    </location>
</feature>
<gene>
    <name evidence="16" type="ORF">EDD75_2048</name>
</gene>
<keyword evidence="5" id="KW-1003">Cell membrane</keyword>
<evidence type="ECO:0000256" key="6">
    <source>
        <dbReference type="ARBA" id="ARBA00022741"/>
    </source>
</evidence>
<dbReference type="InterPro" id="IPR047040">
    <property type="entry name" value="FlhF__GTPase_dom"/>
</dbReference>
<dbReference type="PANTHER" id="PTHR43134:SF3">
    <property type="entry name" value="FLAGELLAR BIOSYNTHESIS PROTEIN FLHF"/>
    <property type="match status" value="1"/>
</dbReference>
<evidence type="ECO:0000313" key="16">
    <source>
        <dbReference type="EMBL" id="RPF42933.1"/>
    </source>
</evidence>
<keyword evidence="10" id="KW-0472">Membrane</keyword>
<evidence type="ECO:0000259" key="15">
    <source>
        <dbReference type="SMART" id="SM00962"/>
    </source>
</evidence>
<keyword evidence="17" id="KW-1185">Reference proteome</keyword>
<dbReference type="EMBL" id="RKRE01000003">
    <property type="protein sequence ID" value="RPF42933.1"/>
    <property type="molecule type" value="Genomic_DNA"/>
</dbReference>
<dbReference type="RefSeq" id="WP_123931663.1">
    <property type="nucleotide sequence ID" value="NZ_RKRE01000003.1"/>
</dbReference>
<dbReference type="PANTHER" id="PTHR43134">
    <property type="entry name" value="SIGNAL RECOGNITION PARTICLE RECEPTOR SUBUNIT ALPHA"/>
    <property type="match status" value="1"/>
</dbReference>
<accession>A0A3N5AED8</accession>
<dbReference type="SMART" id="SM00962">
    <property type="entry name" value="SRP54"/>
    <property type="match status" value="1"/>
</dbReference>
<keyword evidence="9" id="KW-0342">GTP-binding</keyword>
<evidence type="ECO:0000256" key="10">
    <source>
        <dbReference type="ARBA" id="ARBA00023136"/>
    </source>
</evidence>
<keyword evidence="4" id="KW-0813">Transport</keyword>
<comment type="function">
    <text evidence="12">Necessary for flagellar biosynthesis. May be involved in translocation of the flagellum.</text>
</comment>
<dbReference type="GO" id="GO:0006614">
    <property type="term" value="P:SRP-dependent cotranslational protein targeting to membrane"/>
    <property type="evidence" value="ECO:0007669"/>
    <property type="project" value="UniProtKB-UniRule"/>
</dbReference>
<dbReference type="InterPro" id="IPR000897">
    <property type="entry name" value="SRP54_GTPase_dom"/>
</dbReference>
<proteinExistence type="inferred from homology"/>
<sequence length="400" mass="43553">MRIKRYLARDMQEAVALIKQDMGPEAIIISCRRVRGRGLWGFFVRQLEVTAALDERRVENAVAQSAVAAGSIGTGGHPPAALSGGNIVAGGQPAPSFSGGAAVTDLALRRELAEVKSVLHRLADSRQGSGTQEKEPLLKWRRVLAEMEVEAEIIDELLAAVEKEVPEGGPEQSEIVEVALLNRITQMVEPCYQNNGAGRVIAFIGPTGVGKTTTLAKLAAQYRLFYQKNIALVTIDTYRIGAVEQLRSYAEIIGVPLEVVLTPQEMRQALESHAQADHILIDTAGRPSKNLEQVLELKTFLEAIPEPRDIYLVLSCNTKYRDLLRVAEDFSRLNYNKLIFTKLDETESPGVVLNLIKHLGLPAVYVTNGQSVPDDIDTLYPKKVAKLVLKGGEQGAGSGA</sequence>
<keyword evidence="6" id="KW-0547">Nucleotide-binding</keyword>
<dbReference type="OrthoDB" id="9778554at2"/>
<dbReference type="InterPro" id="IPR027417">
    <property type="entry name" value="P-loop_NTPase"/>
</dbReference>
<dbReference type="InterPro" id="IPR020006">
    <property type="entry name" value="FlhF"/>
</dbReference>
<evidence type="ECO:0000256" key="9">
    <source>
        <dbReference type="ARBA" id="ARBA00023134"/>
    </source>
</evidence>
<dbReference type="AlphaFoldDB" id="A0A3N5AED8"/>
<dbReference type="SMART" id="SM00382">
    <property type="entry name" value="AAA"/>
    <property type="match status" value="1"/>
</dbReference>
<dbReference type="GO" id="GO:0005886">
    <property type="term" value="C:plasma membrane"/>
    <property type="evidence" value="ECO:0007669"/>
    <property type="project" value="UniProtKB-SubCell"/>
</dbReference>
<dbReference type="GO" id="GO:0015031">
    <property type="term" value="P:protein transport"/>
    <property type="evidence" value="ECO:0007669"/>
    <property type="project" value="UniProtKB-KW"/>
</dbReference>
<organism evidence="16 17">
    <name type="scientific">Thermodesulfitimonas autotrophica</name>
    <dbReference type="NCBI Taxonomy" id="1894989"/>
    <lineage>
        <taxon>Bacteria</taxon>
        <taxon>Bacillati</taxon>
        <taxon>Bacillota</taxon>
        <taxon>Clostridia</taxon>
        <taxon>Thermoanaerobacterales</taxon>
        <taxon>Thermoanaerobacteraceae</taxon>
        <taxon>Thermodesulfitimonas</taxon>
    </lineage>
</organism>
<evidence type="ECO:0000256" key="5">
    <source>
        <dbReference type="ARBA" id="ARBA00022475"/>
    </source>
</evidence>
<evidence type="ECO:0000256" key="11">
    <source>
        <dbReference type="ARBA" id="ARBA00023225"/>
    </source>
</evidence>
<name>A0A3N5AED8_9THEO</name>
<dbReference type="Gene3D" id="3.40.50.300">
    <property type="entry name" value="P-loop containing nucleotide triphosphate hydrolases"/>
    <property type="match status" value="1"/>
</dbReference>
<keyword evidence="7" id="KW-1005">Bacterial flagellum biogenesis</keyword>
<dbReference type="SUPFAM" id="SSF52540">
    <property type="entry name" value="P-loop containing nucleoside triphosphate hydrolases"/>
    <property type="match status" value="1"/>
</dbReference>
<evidence type="ECO:0000256" key="7">
    <source>
        <dbReference type="ARBA" id="ARBA00022795"/>
    </source>
</evidence>
<dbReference type="GO" id="GO:0005047">
    <property type="term" value="F:signal recognition particle binding"/>
    <property type="evidence" value="ECO:0007669"/>
    <property type="project" value="TreeGrafter"/>
</dbReference>
<keyword evidence="8" id="KW-0653">Protein transport</keyword>
<dbReference type="FunFam" id="3.40.50.300:FF:000695">
    <property type="entry name" value="Flagellar biosynthesis regulator FlhF"/>
    <property type="match status" value="1"/>
</dbReference>
<feature type="domain" description="SRP54-type proteins GTP-binding" evidence="15">
    <location>
        <begin position="198"/>
        <end position="390"/>
    </location>
</feature>
<dbReference type="GO" id="GO:0005525">
    <property type="term" value="F:GTP binding"/>
    <property type="evidence" value="ECO:0007669"/>
    <property type="project" value="UniProtKB-UniRule"/>
</dbReference>
<dbReference type="Gene3D" id="1.20.120.1380">
    <property type="entry name" value="Flagellar FlhF biosynthesis protein, N domain"/>
    <property type="match status" value="1"/>
</dbReference>
<keyword evidence="16" id="KW-0969">Cilium</keyword>
<dbReference type="NCBIfam" id="TIGR03499">
    <property type="entry name" value="FlhF"/>
    <property type="match status" value="1"/>
</dbReference>
<keyword evidence="11" id="KW-1006">Bacterial flagellum protein export</keyword>
<evidence type="ECO:0000256" key="13">
    <source>
        <dbReference type="NCBIfam" id="TIGR03499"/>
    </source>
</evidence>
<protein>
    <recommendedName>
        <fullName evidence="3 13">Flagellar biosynthesis protein FlhF</fullName>
    </recommendedName>
</protein>
<dbReference type="GO" id="GO:0044781">
    <property type="term" value="P:bacterial-type flagellum organization"/>
    <property type="evidence" value="ECO:0007669"/>
    <property type="project" value="UniProtKB-UniRule"/>
</dbReference>
<keyword evidence="16" id="KW-0282">Flagellum</keyword>
<evidence type="ECO:0000313" key="17">
    <source>
        <dbReference type="Proteomes" id="UP000282654"/>
    </source>
</evidence>
<reference evidence="16 17" key="1">
    <citation type="submission" date="2018-11" db="EMBL/GenBank/DDBJ databases">
        <title>Genomic Encyclopedia of Type Strains, Phase IV (KMG-IV): sequencing the most valuable type-strain genomes for metagenomic binning, comparative biology and taxonomic classification.</title>
        <authorList>
            <person name="Goeker M."/>
        </authorList>
    </citation>
    <scope>NUCLEOTIDE SEQUENCE [LARGE SCALE GENOMIC DNA]</scope>
    <source>
        <strain evidence="16 17">DSM 102936</strain>
    </source>
</reference>
<dbReference type="InterPro" id="IPR003593">
    <property type="entry name" value="AAA+_ATPase"/>
</dbReference>
<evidence type="ECO:0000256" key="4">
    <source>
        <dbReference type="ARBA" id="ARBA00022448"/>
    </source>
</evidence>
<dbReference type="Proteomes" id="UP000282654">
    <property type="component" value="Unassembled WGS sequence"/>
</dbReference>
<evidence type="ECO:0000256" key="2">
    <source>
        <dbReference type="ARBA" id="ARBA00008531"/>
    </source>
</evidence>
<evidence type="ECO:0000256" key="12">
    <source>
        <dbReference type="ARBA" id="ARBA00025337"/>
    </source>
</evidence>
<comment type="caution">
    <text evidence="16">The sequence shown here is derived from an EMBL/GenBank/DDBJ whole genome shotgun (WGS) entry which is preliminary data.</text>
</comment>
<comment type="subcellular location">
    <subcellularLocation>
        <location evidence="1">Cell membrane</location>
        <topology evidence="1">Peripheral membrane protein</topology>
        <orientation evidence="1">Cytoplasmic side</orientation>
    </subcellularLocation>
</comment>
<dbReference type="CDD" id="cd17873">
    <property type="entry name" value="FlhF"/>
    <property type="match status" value="1"/>
</dbReference>
<dbReference type="Pfam" id="PF00448">
    <property type="entry name" value="SRP54"/>
    <property type="match status" value="1"/>
</dbReference>
<evidence type="ECO:0000256" key="8">
    <source>
        <dbReference type="ARBA" id="ARBA00022927"/>
    </source>
</evidence>
<dbReference type="GO" id="GO:0003924">
    <property type="term" value="F:GTPase activity"/>
    <property type="evidence" value="ECO:0007669"/>
    <property type="project" value="UniProtKB-UniRule"/>
</dbReference>